<accession>A0A699RJS5</accession>
<name>A0A699RJS5_TANCI</name>
<protein>
    <submittedName>
        <fullName evidence="2">Uncharacterized protein</fullName>
    </submittedName>
</protein>
<evidence type="ECO:0000256" key="1">
    <source>
        <dbReference type="SAM" id="Phobius"/>
    </source>
</evidence>
<organism evidence="2">
    <name type="scientific">Tanacetum cinerariifolium</name>
    <name type="common">Dalmatian daisy</name>
    <name type="synonym">Chrysanthemum cinerariifolium</name>
    <dbReference type="NCBI Taxonomy" id="118510"/>
    <lineage>
        <taxon>Eukaryota</taxon>
        <taxon>Viridiplantae</taxon>
        <taxon>Streptophyta</taxon>
        <taxon>Embryophyta</taxon>
        <taxon>Tracheophyta</taxon>
        <taxon>Spermatophyta</taxon>
        <taxon>Magnoliopsida</taxon>
        <taxon>eudicotyledons</taxon>
        <taxon>Gunneridae</taxon>
        <taxon>Pentapetalae</taxon>
        <taxon>asterids</taxon>
        <taxon>campanulids</taxon>
        <taxon>Asterales</taxon>
        <taxon>Asteraceae</taxon>
        <taxon>Asteroideae</taxon>
        <taxon>Anthemideae</taxon>
        <taxon>Anthemidinae</taxon>
        <taxon>Tanacetum</taxon>
    </lineage>
</organism>
<comment type="caution">
    <text evidence="2">The sequence shown here is derived from an EMBL/GenBank/DDBJ whole genome shotgun (WGS) entry which is preliminary data.</text>
</comment>
<dbReference type="EMBL" id="BKCJ011099190">
    <property type="protein sequence ID" value="GFC85287.1"/>
    <property type="molecule type" value="Genomic_DNA"/>
</dbReference>
<feature type="non-terminal residue" evidence="2">
    <location>
        <position position="1"/>
    </location>
</feature>
<keyword evidence="1" id="KW-0472">Membrane</keyword>
<proteinExistence type="predicted"/>
<sequence length="88" mass="9477">KLNLNYFYSTATLLLLLAAACFYRQMGTGGVVVEVVGWSGSSENSGKRVYSVGGKNCALHRVSNVGDRDRGTILTFTLSVPGVIEDFQ</sequence>
<dbReference type="AlphaFoldDB" id="A0A699RJS5"/>
<gene>
    <name evidence="2" type="ORF">Tci_857257</name>
</gene>
<keyword evidence="1" id="KW-0812">Transmembrane</keyword>
<evidence type="ECO:0000313" key="2">
    <source>
        <dbReference type="EMBL" id="GFC85287.1"/>
    </source>
</evidence>
<reference evidence="2" key="1">
    <citation type="journal article" date="2019" name="Sci. Rep.">
        <title>Draft genome of Tanacetum cinerariifolium, the natural source of mosquito coil.</title>
        <authorList>
            <person name="Yamashiro T."/>
            <person name="Shiraishi A."/>
            <person name="Satake H."/>
            <person name="Nakayama K."/>
        </authorList>
    </citation>
    <scope>NUCLEOTIDE SEQUENCE</scope>
</reference>
<keyword evidence="1" id="KW-1133">Transmembrane helix</keyword>
<feature type="transmembrane region" description="Helical" evidence="1">
    <location>
        <begin position="6"/>
        <end position="23"/>
    </location>
</feature>